<dbReference type="GO" id="GO:0060337">
    <property type="term" value="P:type I interferon-mediated signaling pathway"/>
    <property type="evidence" value="ECO:0007669"/>
    <property type="project" value="TreeGrafter"/>
</dbReference>
<dbReference type="Ensembl" id="ENSEBUT00000021220.1">
    <property type="protein sequence ID" value="ENSEBUP00000020644.1"/>
    <property type="gene ID" value="ENSEBUG00000012773.1"/>
</dbReference>
<dbReference type="AlphaFoldDB" id="A0A8C4QU84"/>
<dbReference type="PANTHER" id="PTHR13999">
    <property type="entry name" value="INTERFERON INDUCIBLE TRANSMEMBRANE PROTEIN"/>
    <property type="match status" value="1"/>
</dbReference>
<reference evidence="2" key="1">
    <citation type="submission" date="2025-08" db="UniProtKB">
        <authorList>
            <consortium name="Ensembl"/>
        </authorList>
    </citation>
    <scope>IDENTIFICATION</scope>
</reference>
<dbReference type="InterPro" id="IPR051517">
    <property type="entry name" value="IFITM_antiviral_protein"/>
</dbReference>
<reference evidence="2" key="2">
    <citation type="submission" date="2025-09" db="UniProtKB">
        <authorList>
            <consortium name="Ensembl"/>
        </authorList>
    </citation>
    <scope>IDENTIFICATION</scope>
</reference>
<keyword evidence="1" id="KW-1133">Transmembrane helix</keyword>
<proteinExistence type="predicted"/>
<dbReference type="GO" id="GO:0046597">
    <property type="term" value="P:host-mediated suppression of symbiont invasion"/>
    <property type="evidence" value="ECO:0007669"/>
    <property type="project" value="TreeGrafter"/>
</dbReference>
<dbReference type="GO" id="GO:0035455">
    <property type="term" value="P:response to interferon-alpha"/>
    <property type="evidence" value="ECO:0007669"/>
    <property type="project" value="TreeGrafter"/>
</dbReference>
<accession>A0A8C4QU84</accession>
<dbReference type="Proteomes" id="UP000694388">
    <property type="component" value="Unplaced"/>
</dbReference>
<protein>
    <submittedName>
        <fullName evidence="2">Uncharacterized protein</fullName>
    </submittedName>
</protein>
<evidence type="ECO:0000256" key="1">
    <source>
        <dbReference type="SAM" id="Phobius"/>
    </source>
</evidence>
<evidence type="ECO:0000313" key="3">
    <source>
        <dbReference type="Proteomes" id="UP000694388"/>
    </source>
</evidence>
<dbReference type="GO" id="GO:0051607">
    <property type="term" value="P:defense response to virus"/>
    <property type="evidence" value="ECO:0007669"/>
    <property type="project" value="TreeGrafter"/>
</dbReference>
<feature type="transmembrane region" description="Helical" evidence="1">
    <location>
        <begin position="80"/>
        <end position="104"/>
    </location>
</feature>
<keyword evidence="1" id="KW-0472">Membrane</keyword>
<dbReference type="GO" id="GO:0035456">
    <property type="term" value="P:response to interferon-beta"/>
    <property type="evidence" value="ECO:0007669"/>
    <property type="project" value="TreeGrafter"/>
</dbReference>
<dbReference type="GO" id="GO:0005886">
    <property type="term" value="C:plasma membrane"/>
    <property type="evidence" value="ECO:0007669"/>
    <property type="project" value="TreeGrafter"/>
</dbReference>
<keyword evidence="3" id="KW-1185">Reference proteome</keyword>
<sequence>MHTFGESLKEFENHHIPAYNEEKGFLFVSSQGMEMQPQGSCPPYSQATMHLLQGPQTNYPHTSVNIEQNPAPAPKPPNDYLAWSLFNFVFLNAFCLGYVATCLFHQGMEMHPKRSCPDYPAAPMQPHRPHPYYPYTSVNMAQNPEPAPEHPTDYLAWSLFNLIFSCILHWLCGHCLFHQGKSDVYDSCINVVFLLLEKVLWIAPLLSHGMITSD</sequence>
<dbReference type="GeneTree" id="ENSGT00930000152919"/>
<organism evidence="2 3">
    <name type="scientific">Eptatretus burgeri</name>
    <name type="common">Inshore hagfish</name>
    <dbReference type="NCBI Taxonomy" id="7764"/>
    <lineage>
        <taxon>Eukaryota</taxon>
        <taxon>Metazoa</taxon>
        <taxon>Chordata</taxon>
        <taxon>Craniata</taxon>
        <taxon>Vertebrata</taxon>
        <taxon>Cyclostomata</taxon>
        <taxon>Myxini</taxon>
        <taxon>Myxiniformes</taxon>
        <taxon>Myxinidae</taxon>
        <taxon>Eptatretinae</taxon>
        <taxon>Eptatretus</taxon>
    </lineage>
</organism>
<dbReference type="GO" id="GO:0034341">
    <property type="term" value="P:response to type II interferon"/>
    <property type="evidence" value="ECO:0007669"/>
    <property type="project" value="TreeGrafter"/>
</dbReference>
<dbReference type="GO" id="GO:0045071">
    <property type="term" value="P:negative regulation of viral genome replication"/>
    <property type="evidence" value="ECO:0007669"/>
    <property type="project" value="TreeGrafter"/>
</dbReference>
<dbReference type="PANTHER" id="PTHR13999:SF4">
    <property type="entry name" value="INTERFERON-INDUCED TRANSMEMBRANE PROTEIN 3"/>
    <property type="match status" value="1"/>
</dbReference>
<keyword evidence="1" id="KW-0812">Transmembrane</keyword>
<name>A0A8C4QU84_EPTBU</name>
<evidence type="ECO:0000313" key="2">
    <source>
        <dbReference type="Ensembl" id="ENSEBUP00000020644.1"/>
    </source>
</evidence>